<sequence>MTDFKHAKITLVLIGLNTFLFLLLNILLDLVLGMDSVLFFAQKNYLIWEGRTLWTLFTSMFMHAGPQHLLNNMIALLIFGTTLEKMFTKRQYLITYFFSGLIGSLFSFLLLPSDSIGLGASGAIYGLMGVVIVFIPKNNLFVIFYMVYFLISSFFIGPSNWAHIFGFITGLCIAFWLRKKSQKKPLEIRSRRSDTSKSQEKVGLFSRIRWNFALKLARIKDHAFIRKEKKMAKRLMKESANPISTNEIHNKIYAERLYLLKFKALFAEIKQIPLYEIAHQLHLTEDQLIQKIIIWKMRLPMQIQGNFLNITNLALFNSTLDTIISEWEEKKHLES</sequence>
<reference evidence="9" key="1">
    <citation type="submission" date="2022-09" db="EMBL/GenBank/DDBJ databases">
        <title>Actin cytoskeleton and complex cell architecture in an #Asgard archaeon.</title>
        <authorList>
            <person name="Ponce Toledo R.I."/>
            <person name="Schleper C."/>
            <person name="Rodrigues Oliveira T."/>
            <person name="Wollweber F."/>
            <person name="Xu J."/>
            <person name="Rittmann S."/>
            <person name="Klingl A."/>
            <person name="Pilhofer M."/>
        </authorList>
    </citation>
    <scope>NUCLEOTIDE SEQUENCE</scope>
    <source>
        <strain evidence="9">B-35</strain>
    </source>
</reference>
<dbReference type="Gene3D" id="1.20.1540.10">
    <property type="entry name" value="Rhomboid-like"/>
    <property type="match status" value="1"/>
</dbReference>
<feature type="transmembrane region" description="Helical" evidence="7">
    <location>
        <begin position="12"/>
        <end position="34"/>
    </location>
</feature>
<feature type="transmembrane region" description="Helical" evidence="7">
    <location>
        <begin position="54"/>
        <end position="80"/>
    </location>
</feature>
<keyword evidence="10" id="KW-1185">Reference proteome</keyword>
<dbReference type="EMBL" id="CP104013">
    <property type="protein sequence ID" value="UYP44356.1"/>
    <property type="molecule type" value="Genomic_DNA"/>
</dbReference>
<evidence type="ECO:0000256" key="3">
    <source>
        <dbReference type="ARBA" id="ARBA00022692"/>
    </source>
</evidence>
<evidence type="ECO:0000313" key="9">
    <source>
        <dbReference type="EMBL" id="UYP44356.1"/>
    </source>
</evidence>
<keyword evidence="3 7" id="KW-0812">Transmembrane</keyword>
<evidence type="ECO:0000256" key="6">
    <source>
        <dbReference type="ARBA" id="ARBA00023136"/>
    </source>
</evidence>
<dbReference type="SUPFAM" id="SSF144091">
    <property type="entry name" value="Rhomboid-like"/>
    <property type="match status" value="1"/>
</dbReference>
<feature type="transmembrane region" description="Helical" evidence="7">
    <location>
        <begin position="162"/>
        <end position="178"/>
    </location>
</feature>
<keyword evidence="6 7" id="KW-0472">Membrane</keyword>
<feature type="transmembrane region" description="Helical" evidence="7">
    <location>
        <begin position="140"/>
        <end position="156"/>
    </location>
</feature>
<dbReference type="Proteomes" id="UP001208689">
    <property type="component" value="Chromosome"/>
</dbReference>
<accession>A0ABY6HPA2</accession>
<evidence type="ECO:0000256" key="1">
    <source>
        <dbReference type="ARBA" id="ARBA00004141"/>
    </source>
</evidence>
<comment type="similarity">
    <text evidence="2">Belongs to the peptidase S54 family.</text>
</comment>
<comment type="subcellular location">
    <subcellularLocation>
        <location evidence="1">Membrane</location>
        <topology evidence="1">Multi-pass membrane protein</topology>
    </subcellularLocation>
</comment>
<organism evidence="9 10">
    <name type="scientific">Candidatus Lokiarchaeum ossiferum</name>
    <dbReference type="NCBI Taxonomy" id="2951803"/>
    <lineage>
        <taxon>Archaea</taxon>
        <taxon>Promethearchaeati</taxon>
        <taxon>Promethearchaeota</taxon>
        <taxon>Promethearchaeia</taxon>
        <taxon>Promethearchaeales</taxon>
        <taxon>Promethearchaeaceae</taxon>
        <taxon>Candidatus Lokiarchaeum</taxon>
    </lineage>
</organism>
<name>A0ABY6HPA2_9ARCH</name>
<dbReference type="Pfam" id="PF01694">
    <property type="entry name" value="Rhomboid"/>
    <property type="match status" value="1"/>
</dbReference>
<feature type="transmembrane region" description="Helical" evidence="7">
    <location>
        <begin position="92"/>
        <end position="110"/>
    </location>
</feature>
<feature type="transmembrane region" description="Helical" evidence="7">
    <location>
        <begin position="116"/>
        <end position="135"/>
    </location>
</feature>
<evidence type="ECO:0000256" key="7">
    <source>
        <dbReference type="SAM" id="Phobius"/>
    </source>
</evidence>
<gene>
    <name evidence="9" type="ORF">NEF87_000641</name>
</gene>
<keyword evidence="4" id="KW-0378">Hydrolase</keyword>
<proteinExistence type="inferred from homology"/>
<dbReference type="PANTHER" id="PTHR43731:SF14">
    <property type="entry name" value="PRESENILIN-ASSOCIATED RHOMBOID-LIKE PROTEIN, MITOCHONDRIAL"/>
    <property type="match status" value="1"/>
</dbReference>
<evidence type="ECO:0000256" key="4">
    <source>
        <dbReference type="ARBA" id="ARBA00022801"/>
    </source>
</evidence>
<protein>
    <recommendedName>
        <fullName evidence="8">Peptidase S54 rhomboid domain-containing protein</fullName>
    </recommendedName>
</protein>
<evidence type="ECO:0000256" key="2">
    <source>
        <dbReference type="ARBA" id="ARBA00009045"/>
    </source>
</evidence>
<evidence type="ECO:0000259" key="8">
    <source>
        <dbReference type="Pfam" id="PF01694"/>
    </source>
</evidence>
<evidence type="ECO:0000313" key="10">
    <source>
        <dbReference type="Proteomes" id="UP001208689"/>
    </source>
</evidence>
<evidence type="ECO:0000256" key="5">
    <source>
        <dbReference type="ARBA" id="ARBA00022989"/>
    </source>
</evidence>
<dbReference type="InterPro" id="IPR035952">
    <property type="entry name" value="Rhomboid-like_sf"/>
</dbReference>
<dbReference type="InterPro" id="IPR022764">
    <property type="entry name" value="Peptidase_S54_rhomboid_dom"/>
</dbReference>
<keyword evidence="5 7" id="KW-1133">Transmembrane helix</keyword>
<dbReference type="PANTHER" id="PTHR43731">
    <property type="entry name" value="RHOMBOID PROTEASE"/>
    <property type="match status" value="1"/>
</dbReference>
<feature type="domain" description="Peptidase S54 rhomboid" evidence="8">
    <location>
        <begin position="52"/>
        <end position="179"/>
    </location>
</feature>
<dbReference type="InterPro" id="IPR050925">
    <property type="entry name" value="Rhomboid_protease_S54"/>
</dbReference>